<dbReference type="KEGG" id="hlr:HALLA_20820"/>
<keyword evidence="2" id="KW-1185">Reference proteome</keyword>
<organism evidence="1 2">
    <name type="scientific">Halostagnicola larsenii XH-48</name>
    <dbReference type="NCBI Taxonomy" id="797299"/>
    <lineage>
        <taxon>Archaea</taxon>
        <taxon>Methanobacteriati</taxon>
        <taxon>Methanobacteriota</taxon>
        <taxon>Stenosarchaea group</taxon>
        <taxon>Halobacteria</taxon>
        <taxon>Halobacteriales</taxon>
        <taxon>Natrialbaceae</taxon>
        <taxon>Halostagnicola</taxon>
    </lineage>
</organism>
<protein>
    <submittedName>
        <fullName evidence="1">Uncharacterized protein</fullName>
    </submittedName>
</protein>
<gene>
    <name evidence="1" type="ORF">HALLA_20820</name>
</gene>
<evidence type="ECO:0000313" key="2">
    <source>
        <dbReference type="Proteomes" id="UP000019024"/>
    </source>
</evidence>
<proteinExistence type="predicted"/>
<evidence type="ECO:0000313" key="1">
    <source>
        <dbReference type="EMBL" id="AHG02349.1"/>
    </source>
</evidence>
<reference evidence="1 2" key="1">
    <citation type="submission" date="2014-01" db="EMBL/GenBank/DDBJ databases">
        <authorList>
            <consortium name="DOE Joint Genome Institute"/>
            <person name="Anderson I."/>
            <person name="Huntemann M."/>
            <person name="Han J."/>
            <person name="Chen A."/>
            <person name="Kyrpides N."/>
            <person name="Mavromatis K."/>
            <person name="Markowitz V."/>
            <person name="Palaniappan K."/>
            <person name="Ivanova N."/>
            <person name="Schaumberg A."/>
            <person name="Pati A."/>
            <person name="Liolios K."/>
            <person name="Nordberg H.P."/>
            <person name="Cantor M.N."/>
            <person name="Hua S.X."/>
            <person name="Woyke T."/>
        </authorList>
    </citation>
    <scope>NUCLEOTIDE SEQUENCE [LARGE SCALE GENOMIC DNA]</scope>
    <source>
        <strain evidence="1 2">XH-48</strain>
        <plasmid evidence="2">3</plasmid>
    </source>
</reference>
<geneLocation type="plasmid" evidence="2">
    <name>3</name>
</geneLocation>
<keyword evidence="1" id="KW-0614">Plasmid</keyword>
<dbReference type="EMBL" id="CP007059">
    <property type="protein sequence ID" value="AHG02349.1"/>
    <property type="molecule type" value="Genomic_DNA"/>
</dbReference>
<dbReference type="Proteomes" id="UP000019024">
    <property type="component" value="Plasmid unnamed4"/>
</dbReference>
<name>W0JUY3_9EURY</name>
<dbReference type="AlphaFoldDB" id="W0JUY3"/>
<sequence length="49" mass="5318">MAFLLGSFAVVGLVALLGRFRRVRVLRTEIGDRSLSAVRSASDDTAPNR</sequence>
<dbReference type="HOGENOM" id="CLU_3130735_0_0_2"/>
<accession>W0JUY3</accession>